<reference evidence="1 2" key="1">
    <citation type="journal article" date="2024" name="BMC Genomics">
        <title>De novo assembly and annotation of Popillia japonica's genome with initial clues to its potential as an invasive pest.</title>
        <authorList>
            <person name="Cucini C."/>
            <person name="Boschi S."/>
            <person name="Funari R."/>
            <person name="Cardaioli E."/>
            <person name="Iannotti N."/>
            <person name="Marturano G."/>
            <person name="Paoli F."/>
            <person name="Bruttini M."/>
            <person name="Carapelli A."/>
            <person name="Frati F."/>
            <person name="Nardi F."/>
        </authorList>
    </citation>
    <scope>NUCLEOTIDE SEQUENCE [LARGE SCALE GENOMIC DNA]</scope>
    <source>
        <strain evidence="1">DMR45628</strain>
    </source>
</reference>
<dbReference type="EMBL" id="JASPKY010000995">
    <property type="protein sequence ID" value="KAK9679657.1"/>
    <property type="molecule type" value="Genomic_DNA"/>
</dbReference>
<dbReference type="Proteomes" id="UP001458880">
    <property type="component" value="Unassembled WGS sequence"/>
</dbReference>
<evidence type="ECO:0000313" key="2">
    <source>
        <dbReference type="Proteomes" id="UP001458880"/>
    </source>
</evidence>
<dbReference type="InterPro" id="IPR036397">
    <property type="entry name" value="RNaseH_sf"/>
</dbReference>
<evidence type="ECO:0000313" key="1">
    <source>
        <dbReference type="EMBL" id="KAK9679657.1"/>
    </source>
</evidence>
<protein>
    <submittedName>
        <fullName evidence="1">Uncharacterized protein</fullName>
    </submittedName>
</protein>
<comment type="caution">
    <text evidence="1">The sequence shown here is derived from an EMBL/GenBank/DDBJ whole genome shotgun (WGS) entry which is preliminary data.</text>
</comment>
<dbReference type="Gene3D" id="3.30.420.10">
    <property type="entry name" value="Ribonuclease H-like superfamily/Ribonuclease H"/>
    <property type="match status" value="1"/>
</dbReference>
<dbReference type="AlphaFoldDB" id="A0AAW1HT98"/>
<gene>
    <name evidence="1" type="ORF">QE152_g39820</name>
</gene>
<sequence>MNLILRIRVFGQQEIRVSGFLPERSTPKNLMSGADGDHIISPFFIEENLNGQRYLDLLNTLTIPTLAVLQPDLRHQVWFQYDGCPAHSIREDRRLLTCWMYWPGRHNWWAGTFP</sequence>
<dbReference type="GO" id="GO:0003676">
    <property type="term" value="F:nucleic acid binding"/>
    <property type="evidence" value="ECO:0007669"/>
    <property type="project" value="InterPro"/>
</dbReference>
<keyword evidence="2" id="KW-1185">Reference proteome</keyword>
<organism evidence="1 2">
    <name type="scientific">Popillia japonica</name>
    <name type="common">Japanese beetle</name>
    <dbReference type="NCBI Taxonomy" id="7064"/>
    <lineage>
        <taxon>Eukaryota</taxon>
        <taxon>Metazoa</taxon>
        <taxon>Ecdysozoa</taxon>
        <taxon>Arthropoda</taxon>
        <taxon>Hexapoda</taxon>
        <taxon>Insecta</taxon>
        <taxon>Pterygota</taxon>
        <taxon>Neoptera</taxon>
        <taxon>Endopterygota</taxon>
        <taxon>Coleoptera</taxon>
        <taxon>Polyphaga</taxon>
        <taxon>Scarabaeiformia</taxon>
        <taxon>Scarabaeidae</taxon>
        <taxon>Rutelinae</taxon>
        <taxon>Popillia</taxon>
    </lineage>
</organism>
<proteinExistence type="predicted"/>
<name>A0AAW1HT98_POPJA</name>
<accession>A0AAW1HT98</accession>